<evidence type="ECO:0000256" key="3">
    <source>
        <dbReference type="ARBA" id="ARBA00022679"/>
    </source>
</evidence>
<keyword evidence="3 7" id="KW-0808">Transferase</keyword>
<evidence type="ECO:0000256" key="6">
    <source>
        <dbReference type="ARBA" id="ARBA00023136"/>
    </source>
</evidence>
<dbReference type="GO" id="GO:0042158">
    <property type="term" value="P:lipoprotein biosynthetic process"/>
    <property type="evidence" value="ECO:0007669"/>
    <property type="project" value="UniProtKB-UniRule"/>
</dbReference>
<feature type="transmembrane region" description="Helical" evidence="7">
    <location>
        <begin position="118"/>
        <end position="137"/>
    </location>
</feature>
<evidence type="ECO:0000256" key="1">
    <source>
        <dbReference type="ARBA" id="ARBA00007150"/>
    </source>
</evidence>
<reference evidence="8 9" key="1">
    <citation type="journal article" date="2016" name="Nat. Commun.">
        <title>Thousands of microbial genomes shed light on interconnected biogeochemical processes in an aquifer system.</title>
        <authorList>
            <person name="Anantharaman K."/>
            <person name="Brown C.T."/>
            <person name="Hug L.A."/>
            <person name="Sharon I."/>
            <person name="Castelle C.J."/>
            <person name="Probst A.J."/>
            <person name="Thomas B.C."/>
            <person name="Singh A."/>
            <person name="Wilkins M.J."/>
            <person name="Karaoz U."/>
            <person name="Brodie E.L."/>
            <person name="Williams K.H."/>
            <person name="Hubbard S.S."/>
            <person name="Banfield J.F."/>
        </authorList>
    </citation>
    <scope>NUCLEOTIDE SEQUENCE [LARGE SCALE GENOMIC DNA]</scope>
</reference>
<feature type="transmembrane region" description="Helical" evidence="7">
    <location>
        <begin position="196"/>
        <end position="215"/>
    </location>
</feature>
<feature type="transmembrane region" description="Helical" evidence="7">
    <location>
        <begin position="255"/>
        <end position="275"/>
    </location>
</feature>
<dbReference type="HAMAP" id="MF_01147">
    <property type="entry name" value="Lgt"/>
    <property type="match status" value="1"/>
</dbReference>
<name>A0A1F5P4I3_9BACT</name>
<comment type="similarity">
    <text evidence="1 7">Belongs to the Lgt family.</text>
</comment>
<protein>
    <recommendedName>
        <fullName evidence="7">Phosphatidylglycerol--prolipoprotein diacylglyceryl transferase</fullName>
        <ecNumber evidence="7">2.5.1.145</ecNumber>
    </recommendedName>
</protein>
<comment type="function">
    <text evidence="7">Catalyzes the transfer of the diacylglyceryl group from phosphatidylglycerol to the sulfhydryl group of the N-terminal cysteine of a prolipoprotein, the first step in the formation of mature lipoproteins.</text>
</comment>
<dbReference type="PROSITE" id="PS01311">
    <property type="entry name" value="LGT"/>
    <property type="match status" value="1"/>
</dbReference>
<comment type="catalytic activity">
    <reaction evidence="7">
        <text>L-cysteinyl-[prolipoprotein] + a 1,2-diacyl-sn-glycero-3-phospho-(1'-sn-glycerol) = an S-1,2-diacyl-sn-glyceryl-L-cysteinyl-[prolipoprotein] + sn-glycerol 1-phosphate + H(+)</text>
        <dbReference type="Rhea" id="RHEA:56712"/>
        <dbReference type="Rhea" id="RHEA-COMP:14679"/>
        <dbReference type="Rhea" id="RHEA-COMP:14680"/>
        <dbReference type="ChEBI" id="CHEBI:15378"/>
        <dbReference type="ChEBI" id="CHEBI:29950"/>
        <dbReference type="ChEBI" id="CHEBI:57685"/>
        <dbReference type="ChEBI" id="CHEBI:64716"/>
        <dbReference type="ChEBI" id="CHEBI:140658"/>
        <dbReference type="EC" id="2.5.1.145"/>
    </reaction>
</comment>
<proteinExistence type="inferred from homology"/>
<keyword evidence="4 7" id="KW-0812">Transmembrane</keyword>
<comment type="pathway">
    <text evidence="7">Protein modification; lipoprotein biosynthesis (diacylglyceryl transfer).</text>
</comment>
<organism evidence="8 9">
    <name type="scientific">Candidatus Doudnabacteria bacterium RIFCSPHIGHO2_02_FULL_46_11</name>
    <dbReference type="NCBI Taxonomy" id="1817832"/>
    <lineage>
        <taxon>Bacteria</taxon>
        <taxon>Candidatus Doudnaibacteriota</taxon>
    </lineage>
</organism>
<keyword evidence="6 7" id="KW-0472">Membrane</keyword>
<dbReference type="EMBL" id="MFES01000036">
    <property type="protein sequence ID" value="OGE84755.1"/>
    <property type="molecule type" value="Genomic_DNA"/>
</dbReference>
<keyword evidence="5 7" id="KW-1133">Transmembrane helix</keyword>
<evidence type="ECO:0000313" key="9">
    <source>
        <dbReference type="Proteomes" id="UP000176786"/>
    </source>
</evidence>
<dbReference type="Pfam" id="PF01790">
    <property type="entry name" value="LGT"/>
    <property type="match status" value="1"/>
</dbReference>
<dbReference type="GO" id="GO:0005886">
    <property type="term" value="C:plasma membrane"/>
    <property type="evidence" value="ECO:0007669"/>
    <property type="project" value="UniProtKB-SubCell"/>
</dbReference>
<feature type="binding site" evidence="7">
    <location>
        <position position="160"/>
    </location>
    <ligand>
        <name>a 1,2-diacyl-sn-glycero-3-phospho-(1'-sn-glycerol)</name>
        <dbReference type="ChEBI" id="CHEBI:64716"/>
    </ligand>
</feature>
<dbReference type="PANTHER" id="PTHR30589">
    <property type="entry name" value="PROLIPOPROTEIN DIACYLGLYCERYL TRANSFERASE"/>
    <property type="match status" value="1"/>
</dbReference>
<dbReference type="GO" id="GO:0008961">
    <property type="term" value="F:phosphatidylglycerol-prolipoprotein diacylglyceryl transferase activity"/>
    <property type="evidence" value="ECO:0007669"/>
    <property type="project" value="UniProtKB-UniRule"/>
</dbReference>
<feature type="transmembrane region" description="Helical" evidence="7">
    <location>
        <begin position="36"/>
        <end position="57"/>
    </location>
</feature>
<evidence type="ECO:0000313" key="8">
    <source>
        <dbReference type="EMBL" id="OGE84755.1"/>
    </source>
</evidence>
<dbReference type="UniPathway" id="UPA00664"/>
<dbReference type="PANTHER" id="PTHR30589:SF0">
    <property type="entry name" value="PHOSPHATIDYLGLYCEROL--PROLIPOPROTEIN DIACYLGLYCERYL TRANSFERASE"/>
    <property type="match status" value="1"/>
</dbReference>
<evidence type="ECO:0000256" key="7">
    <source>
        <dbReference type="HAMAP-Rule" id="MF_01147"/>
    </source>
</evidence>
<feature type="transmembrane region" description="Helical" evidence="7">
    <location>
        <begin position="77"/>
        <end position="98"/>
    </location>
</feature>
<evidence type="ECO:0000256" key="5">
    <source>
        <dbReference type="ARBA" id="ARBA00022989"/>
    </source>
</evidence>
<dbReference type="NCBIfam" id="TIGR00544">
    <property type="entry name" value="lgt"/>
    <property type="match status" value="1"/>
</dbReference>
<dbReference type="EC" id="2.5.1.145" evidence="7"/>
<dbReference type="InterPro" id="IPR001640">
    <property type="entry name" value="Lgt"/>
</dbReference>
<dbReference type="AlphaFoldDB" id="A0A1F5P4I3"/>
<keyword evidence="2 7" id="KW-1003">Cell membrane</keyword>
<dbReference type="Proteomes" id="UP000176786">
    <property type="component" value="Unassembled WGS sequence"/>
</dbReference>
<accession>A0A1F5P4I3</accession>
<evidence type="ECO:0000256" key="4">
    <source>
        <dbReference type="ARBA" id="ARBA00022692"/>
    </source>
</evidence>
<dbReference type="STRING" id="1817832.A3J48_04325"/>
<gene>
    <name evidence="7" type="primary">lgt</name>
    <name evidence="8" type="ORF">A3J48_04325</name>
</gene>
<comment type="caution">
    <text evidence="8">The sequence shown here is derived from an EMBL/GenBank/DDBJ whole genome shotgun (WGS) entry which is preliminary data.</text>
</comment>
<comment type="subcellular location">
    <subcellularLocation>
        <location evidence="7">Cell membrane</location>
        <topology evidence="7">Multi-pass membrane protein</topology>
    </subcellularLocation>
</comment>
<evidence type="ECO:0000256" key="2">
    <source>
        <dbReference type="ARBA" id="ARBA00022475"/>
    </source>
</evidence>
<sequence>MKKVWNSTLVAVLLAVFIFFLLFAFPGKAVLGPDIFIFGLQIHLYSLFMAVGLLLAYSVSRRTALAGDFSGSKFDAITLAGLIGGVVGARLFFVLGHWPDYYRAHGNEIFNLTNGGLSFYGALIGGLVAIVLVRSFFKFSLFRVLDYFSLGLPVGQAIGRLGNYFNQEAFGSPTNLPWKMFVTPNSRPAGYENSSFFHPTFLYEAIGLLLIFWLLQKMKFRVKTTGLLFAVYAIFSASLRIFIEDMRLDALDFAGLKISLVAATLLLISGLLVLLRRNRYRGEIE</sequence>
<feature type="transmembrane region" description="Helical" evidence="7">
    <location>
        <begin position="227"/>
        <end position="243"/>
    </location>
</feature>
<keyword evidence="8" id="KW-0449">Lipoprotein</keyword>